<keyword evidence="3" id="KW-1185">Reference proteome</keyword>
<organism evidence="2 3">
    <name type="scientific">Hexamita inflata</name>
    <dbReference type="NCBI Taxonomy" id="28002"/>
    <lineage>
        <taxon>Eukaryota</taxon>
        <taxon>Metamonada</taxon>
        <taxon>Diplomonadida</taxon>
        <taxon>Hexamitidae</taxon>
        <taxon>Hexamitinae</taxon>
        <taxon>Hexamita</taxon>
    </lineage>
</organism>
<keyword evidence="1" id="KW-0472">Membrane</keyword>
<name>A0ABP1GEJ2_9EUKA</name>
<comment type="caution">
    <text evidence="2">The sequence shown here is derived from an EMBL/GenBank/DDBJ whole genome shotgun (WGS) entry which is preliminary data.</text>
</comment>
<evidence type="ECO:0000256" key="1">
    <source>
        <dbReference type="SAM" id="Phobius"/>
    </source>
</evidence>
<protein>
    <submittedName>
        <fullName evidence="2">Hypothetical_protein</fullName>
    </submittedName>
</protein>
<gene>
    <name evidence="2" type="ORF">HINF_LOCUS480</name>
</gene>
<sequence>MQVNNNNGNYAVYPVQQRMSITPTSVFNRPKVYCFMGYLGLCLLSAGIALIITFVTSDDQFSASGFMVGGMICLFLGFMFGVFSFTACRVVQSFAYIMAPCCINESEQKRLEEQAKARTPMLNFLGMPAMNQQQMQMMNQQMLNQAGGYQNQALPNMQVHPMMVQAPMQAQQQFVNQQQYIPVPMQAPNLITAPAQLEISPVM</sequence>
<proteinExistence type="predicted"/>
<reference evidence="2 3" key="1">
    <citation type="submission" date="2024-07" db="EMBL/GenBank/DDBJ databases">
        <authorList>
            <person name="Akdeniz Z."/>
        </authorList>
    </citation>
    <scope>NUCLEOTIDE SEQUENCE [LARGE SCALE GENOMIC DNA]</scope>
</reference>
<keyword evidence="1" id="KW-1133">Transmembrane helix</keyword>
<feature type="transmembrane region" description="Helical" evidence="1">
    <location>
        <begin position="32"/>
        <end position="54"/>
    </location>
</feature>
<accession>A0ABP1GEJ2</accession>
<keyword evidence="1" id="KW-0812">Transmembrane</keyword>
<dbReference type="EMBL" id="CAXDID020000001">
    <property type="protein sequence ID" value="CAL5970540.1"/>
    <property type="molecule type" value="Genomic_DNA"/>
</dbReference>
<evidence type="ECO:0000313" key="3">
    <source>
        <dbReference type="Proteomes" id="UP001642409"/>
    </source>
</evidence>
<feature type="transmembrane region" description="Helical" evidence="1">
    <location>
        <begin position="66"/>
        <end position="88"/>
    </location>
</feature>
<dbReference type="Proteomes" id="UP001642409">
    <property type="component" value="Unassembled WGS sequence"/>
</dbReference>
<evidence type="ECO:0000313" key="2">
    <source>
        <dbReference type="EMBL" id="CAL5970540.1"/>
    </source>
</evidence>